<dbReference type="Proteomes" id="UP000054549">
    <property type="component" value="Unassembled WGS sequence"/>
</dbReference>
<feature type="region of interest" description="Disordered" evidence="6">
    <location>
        <begin position="1"/>
        <end position="21"/>
    </location>
</feature>
<name>A0A0C2XF78_AMAMK</name>
<dbReference type="Gene3D" id="1.10.579.10">
    <property type="entry name" value="DNA Cyclobutane Dipyrimidine Photolyase, subunit A, domain 3"/>
    <property type="match status" value="1"/>
</dbReference>
<protein>
    <recommendedName>
        <fullName evidence="7">Photolyase/cryptochrome alpha/beta domain-containing protein</fullName>
    </recommendedName>
</protein>
<accession>A0A0C2XF78</accession>
<feature type="binding site" evidence="4">
    <location>
        <position position="384"/>
    </location>
    <ligand>
        <name>FAD</name>
        <dbReference type="ChEBI" id="CHEBI:57692"/>
    </ligand>
</feature>
<dbReference type="Pfam" id="PF03441">
    <property type="entry name" value="FAD_binding_7"/>
    <property type="match status" value="1"/>
</dbReference>
<evidence type="ECO:0000256" key="5">
    <source>
        <dbReference type="PIRSR" id="PIRSR602081-2"/>
    </source>
</evidence>
<dbReference type="GO" id="GO:0032922">
    <property type="term" value="P:circadian regulation of gene expression"/>
    <property type="evidence" value="ECO:0007669"/>
    <property type="project" value="TreeGrafter"/>
</dbReference>
<comment type="cofactor">
    <cofactor evidence="4">
        <name>FAD</name>
        <dbReference type="ChEBI" id="CHEBI:57692"/>
    </cofactor>
    <text evidence="4">Binds 1 FAD per subunit.</text>
</comment>
<dbReference type="PANTHER" id="PTHR11455:SF18">
    <property type="entry name" value="SI:CH1073-390K14.1"/>
    <property type="match status" value="1"/>
</dbReference>
<feature type="site" description="Electron transfer via tryptophanyl radical" evidence="5">
    <location>
        <position position="512"/>
    </location>
</feature>
<feature type="binding site" evidence="4">
    <location>
        <position position="331"/>
    </location>
    <ligand>
        <name>FAD</name>
        <dbReference type="ChEBI" id="CHEBI:57692"/>
    </ligand>
</feature>
<dbReference type="InterPro" id="IPR005101">
    <property type="entry name" value="Cryptochr/Photolyase_FAD-bd"/>
</dbReference>
<feature type="binding site" evidence="4">
    <location>
        <begin position="343"/>
        <end position="347"/>
    </location>
    <ligand>
        <name>FAD</name>
        <dbReference type="ChEBI" id="CHEBI:57692"/>
    </ligand>
</feature>
<dbReference type="PANTHER" id="PTHR11455">
    <property type="entry name" value="CRYPTOCHROME"/>
    <property type="match status" value="1"/>
</dbReference>
<dbReference type="STRING" id="946122.A0A0C2XF78"/>
<dbReference type="AlphaFoldDB" id="A0A0C2XF78"/>
<dbReference type="GO" id="GO:0043153">
    <property type="term" value="P:entrainment of circadian clock by photoperiod"/>
    <property type="evidence" value="ECO:0007669"/>
    <property type="project" value="TreeGrafter"/>
</dbReference>
<feature type="binding site" evidence="4">
    <location>
        <begin position="502"/>
        <end position="504"/>
    </location>
    <ligand>
        <name>FAD</name>
        <dbReference type="ChEBI" id="CHEBI:57692"/>
    </ligand>
</feature>
<dbReference type="InterPro" id="IPR014729">
    <property type="entry name" value="Rossmann-like_a/b/a_fold"/>
</dbReference>
<evidence type="ECO:0000256" key="4">
    <source>
        <dbReference type="PIRSR" id="PIRSR602081-1"/>
    </source>
</evidence>
<proteinExistence type="inferred from homology"/>
<feature type="compositionally biased region" description="Low complexity" evidence="6">
    <location>
        <begin position="1"/>
        <end position="15"/>
    </location>
</feature>
<feature type="domain" description="Photolyase/cryptochrome alpha/beta" evidence="7">
    <location>
        <begin position="64"/>
        <end position="201"/>
    </location>
</feature>
<keyword evidence="3 4" id="KW-0274">FAD</keyword>
<keyword evidence="2 4" id="KW-0285">Flavoprotein</keyword>
<evidence type="ECO:0000259" key="7">
    <source>
        <dbReference type="PROSITE" id="PS51645"/>
    </source>
</evidence>
<evidence type="ECO:0000313" key="8">
    <source>
        <dbReference type="EMBL" id="KIL68081.1"/>
    </source>
</evidence>
<dbReference type="InterPro" id="IPR036134">
    <property type="entry name" value="Crypto/Photolyase_FAD-like_sf"/>
</dbReference>
<feature type="site" description="Electron transfer via tryptophanyl radical" evidence="5">
    <location>
        <position position="489"/>
    </location>
</feature>
<dbReference type="Gene3D" id="1.25.40.80">
    <property type="match status" value="1"/>
</dbReference>
<evidence type="ECO:0000256" key="6">
    <source>
        <dbReference type="SAM" id="MobiDB-lite"/>
    </source>
</evidence>
<reference evidence="8 9" key="1">
    <citation type="submission" date="2014-04" db="EMBL/GenBank/DDBJ databases">
        <title>Evolutionary Origins and Diversification of the Mycorrhizal Mutualists.</title>
        <authorList>
            <consortium name="DOE Joint Genome Institute"/>
            <consortium name="Mycorrhizal Genomics Consortium"/>
            <person name="Kohler A."/>
            <person name="Kuo A."/>
            <person name="Nagy L.G."/>
            <person name="Floudas D."/>
            <person name="Copeland A."/>
            <person name="Barry K.W."/>
            <person name="Cichocki N."/>
            <person name="Veneault-Fourrey C."/>
            <person name="LaButti K."/>
            <person name="Lindquist E.A."/>
            <person name="Lipzen A."/>
            <person name="Lundell T."/>
            <person name="Morin E."/>
            <person name="Murat C."/>
            <person name="Riley R."/>
            <person name="Ohm R."/>
            <person name="Sun H."/>
            <person name="Tunlid A."/>
            <person name="Henrissat B."/>
            <person name="Grigoriev I.V."/>
            <person name="Hibbett D.S."/>
            <person name="Martin F."/>
        </authorList>
    </citation>
    <scope>NUCLEOTIDE SEQUENCE [LARGE SCALE GENOMIC DNA]</scope>
    <source>
        <strain evidence="8 9">Koide BX008</strain>
    </source>
</reference>
<evidence type="ECO:0000256" key="3">
    <source>
        <dbReference type="ARBA" id="ARBA00022827"/>
    </source>
</evidence>
<dbReference type="HOGENOM" id="CLU_010348_2_1_1"/>
<gene>
    <name evidence="8" type="ORF">M378DRAFT_185134</name>
</gene>
<dbReference type="OrthoDB" id="435881at2759"/>
<sequence>MKPTRSLSSASTSPSKRQRVSQSCFNPIKIASAQAAAAVDNNPPLPRLLKAIKGGPQHPSKGRAIIYWMRMSDLRLNDNRALSLSAEHAARDNIPLLVLFIISPHDYLAHDRGPRRVDFTLRNLKMLKTLLSERNIPLYSRTHTPRRAIPSLVISLANKLGCTSIYGNIEYEVDELRRDIALCELAKKDAIQATFVHNKSIIEPGMLLTTQHKTYTVFSPYHRKWISELNDNIDIHLKDHTFNYSNPSSVKTCKAFSSLFHSDVPNSVPGFELSPEQMKLMEDIWPAGEQAASAMLQRFLHTKSRETQIGAVNPLAPGADESPSSSRIARYAHDRDRVDGDTTSRLSVYLSSGVLSARACVRATMALQNLHKIDGRRDSGIGRWLQEIAWRDFYTDILVAYPRVSMGRPFAEKFASVVWENHQTPKDANLDDPKGIQEDSESLRRWKEGKTGVPIVDAAMRCTNEMGWVHNRLRMISAMYLTKDLMIDWRVGERYFMQQLIDGDLASNNGGWQWCASTGADSCPYFRIFNPYSQSTKADPTGTFIRHWIPELRKVNGPEIHRPSPTLANQIDYPKPVIDHDSARNRALRRFKNPGSI</sequence>
<feature type="binding site" evidence="4">
    <location>
        <begin position="387"/>
        <end position="394"/>
    </location>
    <ligand>
        <name>FAD</name>
        <dbReference type="ChEBI" id="CHEBI:57692"/>
    </ligand>
</feature>
<dbReference type="GO" id="GO:0071949">
    <property type="term" value="F:FAD binding"/>
    <property type="evidence" value="ECO:0007669"/>
    <property type="project" value="TreeGrafter"/>
</dbReference>
<dbReference type="SUPFAM" id="SSF52425">
    <property type="entry name" value="Cryptochrome/photolyase, N-terminal domain"/>
    <property type="match status" value="1"/>
</dbReference>
<evidence type="ECO:0000256" key="2">
    <source>
        <dbReference type="ARBA" id="ARBA00022630"/>
    </source>
</evidence>
<dbReference type="EMBL" id="KN818229">
    <property type="protein sequence ID" value="KIL68081.1"/>
    <property type="molecule type" value="Genomic_DNA"/>
</dbReference>
<dbReference type="GO" id="GO:0003904">
    <property type="term" value="F:deoxyribodipyrimidine photo-lyase activity"/>
    <property type="evidence" value="ECO:0007669"/>
    <property type="project" value="TreeGrafter"/>
</dbReference>
<keyword evidence="9" id="KW-1185">Reference proteome</keyword>
<dbReference type="InParanoid" id="A0A0C2XF78"/>
<dbReference type="Gene3D" id="3.40.50.620">
    <property type="entry name" value="HUPs"/>
    <property type="match status" value="1"/>
</dbReference>
<comment type="similarity">
    <text evidence="1">Belongs to the DNA photolyase class-1 family.</text>
</comment>
<evidence type="ECO:0000313" key="9">
    <source>
        <dbReference type="Proteomes" id="UP000054549"/>
    </source>
</evidence>
<dbReference type="InterPro" id="IPR036155">
    <property type="entry name" value="Crypto/Photolyase_N_sf"/>
</dbReference>
<dbReference type="GO" id="GO:0005737">
    <property type="term" value="C:cytoplasm"/>
    <property type="evidence" value="ECO:0007669"/>
    <property type="project" value="TreeGrafter"/>
</dbReference>
<evidence type="ECO:0000256" key="1">
    <source>
        <dbReference type="ARBA" id="ARBA00005862"/>
    </source>
</evidence>
<dbReference type="SUPFAM" id="SSF48173">
    <property type="entry name" value="Cryptochrome/photolyase FAD-binding domain"/>
    <property type="match status" value="1"/>
</dbReference>
<dbReference type="GO" id="GO:0003677">
    <property type="term" value="F:DNA binding"/>
    <property type="evidence" value="ECO:0007669"/>
    <property type="project" value="TreeGrafter"/>
</dbReference>
<dbReference type="InterPro" id="IPR002081">
    <property type="entry name" value="Cryptochrome/DNA_photolyase_1"/>
</dbReference>
<feature type="site" description="Electron transfer via tryptophanyl radical" evidence="5">
    <location>
        <position position="419"/>
    </location>
</feature>
<dbReference type="Pfam" id="PF00875">
    <property type="entry name" value="DNA_photolyase"/>
    <property type="match status" value="1"/>
</dbReference>
<dbReference type="InterPro" id="IPR006050">
    <property type="entry name" value="DNA_photolyase_N"/>
</dbReference>
<dbReference type="GO" id="GO:0005634">
    <property type="term" value="C:nucleus"/>
    <property type="evidence" value="ECO:0007669"/>
    <property type="project" value="TreeGrafter"/>
</dbReference>
<dbReference type="PROSITE" id="PS51645">
    <property type="entry name" value="PHR_CRY_ALPHA_BETA"/>
    <property type="match status" value="1"/>
</dbReference>
<organism evidence="8 9">
    <name type="scientific">Amanita muscaria (strain Koide BX008)</name>
    <dbReference type="NCBI Taxonomy" id="946122"/>
    <lineage>
        <taxon>Eukaryota</taxon>
        <taxon>Fungi</taxon>
        <taxon>Dikarya</taxon>
        <taxon>Basidiomycota</taxon>
        <taxon>Agaricomycotina</taxon>
        <taxon>Agaricomycetes</taxon>
        <taxon>Agaricomycetidae</taxon>
        <taxon>Agaricales</taxon>
        <taxon>Pluteineae</taxon>
        <taxon>Amanitaceae</taxon>
        <taxon>Amanita</taxon>
    </lineage>
</organism>